<sequence length="550" mass="61979">MKKKLSFLLVLVLALSTFLAACGGNEKSSEDNSGGDGESTEKTKQVLNLLESAEIPSMDSALATDAVSFNVMNNVFEGLYRLDENDKAVEGMVDGEPTISEDGKTWTFKIKDAKWSNGDPVTAKDFEYAWKKVLNPDTAAEYGYIMYDLKNAAKVHAGDLPVDQLGVKAIDDKTLEVQLETKVPYFKELLTFATFYPQNEAFVTEQGDQYGLEANTILYNGPFVLSEWKHEQSFQLKKNPDYWEKDVVKLEEVNFNIVKDTATGVNLYETGKADIAGLSAEFVDQYKEDENFKTRAETSVYFLRLNQENEVLANLDARKAIDMAWDKQGLADVLLNNGSIPANFLVPGEFVSSPDGNDFRETNGDLGTYDVEKAKEHWTKAKEALGKDKIELELLNYDSESSRKVGEYLKEQLESNLEGLSVSISQQPFKQKLDLETKGEYDFSFAGWGPDYPDPMTFVDMFVTDGSHNQMGYSNPEYDKLVEQAKTTLLDDLDARWQALLDAEKILFEDQAISPMYQAGVAYLEQPYVKDLYRHSFGADNSYKWAYIEK</sequence>
<dbReference type="InterPro" id="IPR030678">
    <property type="entry name" value="Peptide/Ni-bd"/>
</dbReference>
<dbReference type="PANTHER" id="PTHR30290:SF10">
    <property type="entry name" value="PERIPLASMIC OLIGOPEPTIDE-BINDING PROTEIN-RELATED"/>
    <property type="match status" value="1"/>
</dbReference>
<feature type="chain" id="PRO_5045406800" evidence="5">
    <location>
        <begin position="21"/>
        <end position="550"/>
    </location>
</feature>
<dbReference type="RefSeq" id="WP_205173732.1">
    <property type="nucleotide sequence ID" value="NZ_JAFBDZ010000003.1"/>
</dbReference>
<evidence type="ECO:0000259" key="6">
    <source>
        <dbReference type="Pfam" id="PF00496"/>
    </source>
</evidence>
<protein>
    <submittedName>
        <fullName evidence="7">Oligopeptide transport system substrate-binding protein</fullName>
    </submittedName>
</protein>
<name>A0ABS2NF77_9BACI</name>
<dbReference type="Proteomes" id="UP001646157">
    <property type="component" value="Unassembled WGS sequence"/>
</dbReference>
<organism evidence="7 8">
    <name type="scientific">Rossellomorea pakistanensis</name>
    <dbReference type="NCBI Taxonomy" id="992288"/>
    <lineage>
        <taxon>Bacteria</taxon>
        <taxon>Bacillati</taxon>
        <taxon>Bacillota</taxon>
        <taxon>Bacilli</taxon>
        <taxon>Bacillales</taxon>
        <taxon>Bacillaceae</taxon>
        <taxon>Rossellomorea</taxon>
    </lineage>
</organism>
<evidence type="ECO:0000256" key="2">
    <source>
        <dbReference type="ARBA" id="ARBA00005695"/>
    </source>
</evidence>
<feature type="signal peptide" evidence="5">
    <location>
        <begin position="1"/>
        <end position="20"/>
    </location>
</feature>
<proteinExistence type="inferred from homology"/>
<keyword evidence="4 5" id="KW-0732">Signal</keyword>
<keyword evidence="3" id="KW-0813">Transport</keyword>
<dbReference type="InterPro" id="IPR039424">
    <property type="entry name" value="SBP_5"/>
</dbReference>
<dbReference type="EMBL" id="JAFBDZ010000003">
    <property type="protein sequence ID" value="MBM7586517.1"/>
    <property type="molecule type" value="Genomic_DNA"/>
</dbReference>
<feature type="domain" description="Solute-binding protein family 5" evidence="6">
    <location>
        <begin position="93"/>
        <end position="467"/>
    </location>
</feature>
<comment type="subcellular location">
    <subcellularLocation>
        <location evidence="1">Cell envelope</location>
    </subcellularLocation>
</comment>
<evidence type="ECO:0000256" key="4">
    <source>
        <dbReference type="ARBA" id="ARBA00022729"/>
    </source>
</evidence>
<dbReference type="Gene3D" id="3.10.105.10">
    <property type="entry name" value="Dipeptide-binding Protein, Domain 3"/>
    <property type="match status" value="1"/>
</dbReference>
<comment type="similarity">
    <text evidence="2">Belongs to the bacterial solute-binding protein 5 family.</text>
</comment>
<evidence type="ECO:0000256" key="1">
    <source>
        <dbReference type="ARBA" id="ARBA00004196"/>
    </source>
</evidence>
<evidence type="ECO:0000256" key="3">
    <source>
        <dbReference type="ARBA" id="ARBA00022448"/>
    </source>
</evidence>
<dbReference type="Gene3D" id="3.90.76.10">
    <property type="entry name" value="Dipeptide-binding Protein, Domain 1"/>
    <property type="match status" value="1"/>
</dbReference>
<dbReference type="Gene3D" id="3.40.190.10">
    <property type="entry name" value="Periplasmic binding protein-like II"/>
    <property type="match status" value="1"/>
</dbReference>
<keyword evidence="8" id="KW-1185">Reference proteome</keyword>
<reference evidence="7 8" key="1">
    <citation type="submission" date="2021-01" db="EMBL/GenBank/DDBJ databases">
        <title>Genomic Encyclopedia of Type Strains, Phase IV (KMG-IV): sequencing the most valuable type-strain genomes for metagenomic binning, comparative biology and taxonomic classification.</title>
        <authorList>
            <person name="Goeker M."/>
        </authorList>
    </citation>
    <scope>NUCLEOTIDE SEQUENCE [LARGE SCALE GENOMIC DNA]</scope>
    <source>
        <strain evidence="7 8">DSM 24834</strain>
    </source>
</reference>
<gene>
    <name evidence="7" type="ORF">JOC86_003069</name>
</gene>
<comment type="caution">
    <text evidence="7">The sequence shown here is derived from an EMBL/GenBank/DDBJ whole genome shotgun (WGS) entry which is preliminary data.</text>
</comment>
<dbReference type="SUPFAM" id="SSF53850">
    <property type="entry name" value="Periplasmic binding protein-like II"/>
    <property type="match status" value="1"/>
</dbReference>
<evidence type="ECO:0000256" key="5">
    <source>
        <dbReference type="SAM" id="SignalP"/>
    </source>
</evidence>
<evidence type="ECO:0000313" key="8">
    <source>
        <dbReference type="Proteomes" id="UP001646157"/>
    </source>
</evidence>
<accession>A0ABS2NF77</accession>
<dbReference type="PIRSF" id="PIRSF002741">
    <property type="entry name" value="MppA"/>
    <property type="match status" value="1"/>
</dbReference>
<dbReference type="CDD" id="cd08504">
    <property type="entry name" value="PBP2_OppA"/>
    <property type="match status" value="1"/>
</dbReference>
<dbReference type="Pfam" id="PF00496">
    <property type="entry name" value="SBP_bac_5"/>
    <property type="match status" value="1"/>
</dbReference>
<dbReference type="InterPro" id="IPR000914">
    <property type="entry name" value="SBP_5_dom"/>
</dbReference>
<evidence type="ECO:0000313" key="7">
    <source>
        <dbReference type="EMBL" id="MBM7586517.1"/>
    </source>
</evidence>
<dbReference type="PROSITE" id="PS51257">
    <property type="entry name" value="PROKAR_LIPOPROTEIN"/>
    <property type="match status" value="1"/>
</dbReference>
<dbReference type="PANTHER" id="PTHR30290">
    <property type="entry name" value="PERIPLASMIC BINDING COMPONENT OF ABC TRANSPORTER"/>
    <property type="match status" value="1"/>
</dbReference>